<gene>
    <name evidence="5" type="ORF">PPENT_87.1.T0370028</name>
</gene>
<reference evidence="5" key="1">
    <citation type="submission" date="2021-01" db="EMBL/GenBank/DDBJ databases">
        <authorList>
            <consortium name="Genoscope - CEA"/>
            <person name="William W."/>
        </authorList>
    </citation>
    <scope>NUCLEOTIDE SEQUENCE</scope>
</reference>
<evidence type="ECO:0000313" key="5">
    <source>
        <dbReference type="EMBL" id="CAD8161795.1"/>
    </source>
</evidence>
<dbReference type="AlphaFoldDB" id="A0A8S1U9K5"/>
<keyword evidence="1" id="KW-0732">Signal</keyword>
<keyword evidence="3" id="KW-1015">Disulfide bond</keyword>
<protein>
    <submittedName>
        <fullName evidence="5">Uncharacterized protein</fullName>
    </submittedName>
</protein>
<proteinExistence type="predicted"/>
<evidence type="ECO:0000256" key="2">
    <source>
        <dbReference type="ARBA" id="ARBA00022737"/>
    </source>
</evidence>
<dbReference type="Proteomes" id="UP000689195">
    <property type="component" value="Unassembled WGS sequence"/>
</dbReference>
<accession>A0A8S1U9K5</accession>
<dbReference type="PANTHER" id="PTHR38934">
    <property type="entry name" value="HYPHALLY REGULATED CELL WALL PROTEIN 1"/>
    <property type="match status" value="1"/>
</dbReference>
<keyword evidence="4" id="KW-1133">Transmembrane helix</keyword>
<evidence type="ECO:0000256" key="3">
    <source>
        <dbReference type="ARBA" id="ARBA00023157"/>
    </source>
</evidence>
<dbReference type="Pfam" id="PF13948">
    <property type="entry name" value="DUF4215"/>
    <property type="match status" value="5"/>
</dbReference>
<evidence type="ECO:0000256" key="4">
    <source>
        <dbReference type="SAM" id="Phobius"/>
    </source>
</evidence>
<organism evidence="5 6">
    <name type="scientific">Paramecium pentaurelia</name>
    <dbReference type="NCBI Taxonomy" id="43138"/>
    <lineage>
        <taxon>Eukaryota</taxon>
        <taxon>Sar</taxon>
        <taxon>Alveolata</taxon>
        <taxon>Ciliophora</taxon>
        <taxon>Intramacronucleata</taxon>
        <taxon>Oligohymenophorea</taxon>
        <taxon>Peniculida</taxon>
        <taxon>Parameciidae</taxon>
        <taxon>Paramecium</taxon>
    </lineage>
</organism>
<sequence length="499" mass="58355">MNAQLIVLITILEDVFNLMKMLDVTIYYLYFNYMLKWMQHCNSICSDGIIVNFTERCDDDNYIKFDGCNFVNFNAMLIVLLMFYQVQYPEQCEDGNLTQYDGWFNCKLQCSTQFINCQFGICQQCDELNGCYNQIYQDIFLNLQSNGICQSVCRDNITVHEVEECDNNTHLTRLCNQCQYLCEQNCLESIKGLCSFRIDGYKLLSSIQNLFKFVIKELQLRIFIIFVRTIIIFNIMALLIILYFMSFTRMLGMQCNNEEWKLNEQQYKCEPIFGDGIIVQKIEVCDDLIYQNCYQCKYICQDSCLICHKGNCLKCQKGWQLDFQKKCYPKSGDSLVVGNEQCDDTNFQGADGCFYGQFDFPEDCEYCYKGLCLRCIQESKQLDQINNYCQSFCGDGYLSNDEQCDYATYIPYDVCPQCKFQCNDYCHICNYAESFQYFLGYELDTINNTCQSICGDGIVAHDEQYDYGDLQLEEECFNFKFVLMVNVFNAIPQVGIKSN</sequence>
<dbReference type="NCBIfam" id="TIGR02232">
    <property type="entry name" value="myxo_disulf_rpt"/>
    <property type="match status" value="1"/>
</dbReference>
<feature type="transmembrane region" description="Helical" evidence="4">
    <location>
        <begin position="222"/>
        <end position="245"/>
    </location>
</feature>
<dbReference type="InterPro" id="IPR011936">
    <property type="entry name" value="Myxo_disulph_rpt"/>
</dbReference>
<name>A0A8S1U9K5_9CILI</name>
<dbReference type="OrthoDB" id="409374at2759"/>
<comment type="caution">
    <text evidence="5">The sequence shown here is derived from an EMBL/GenBank/DDBJ whole genome shotgun (WGS) entry which is preliminary data.</text>
</comment>
<keyword evidence="4" id="KW-0812">Transmembrane</keyword>
<keyword evidence="6" id="KW-1185">Reference proteome</keyword>
<keyword evidence="4" id="KW-0472">Membrane</keyword>
<dbReference type="EMBL" id="CAJJDO010000037">
    <property type="protein sequence ID" value="CAD8161795.1"/>
    <property type="molecule type" value="Genomic_DNA"/>
</dbReference>
<dbReference type="PANTHER" id="PTHR38934:SF6">
    <property type="entry name" value="CHROMOSOME UNDETERMINED SCAFFOLD_176, WHOLE GENOME SHOTGUN SEQUENCE"/>
    <property type="match status" value="1"/>
</dbReference>
<evidence type="ECO:0000256" key="1">
    <source>
        <dbReference type="ARBA" id="ARBA00022729"/>
    </source>
</evidence>
<evidence type="ECO:0000313" key="6">
    <source>
        <dbReference type="Proteomes" id="UP000689195"/>
    </source>
</evidence>
<keyword evidence="2" id="KW-0677">Repeat</keyword>